<keyword evidence="2" id="KW-1185">Reference proteome</keyword>
<dbReference type="AlphaFoldDB" id="A0A098MC89"/>
<dbReference type="eggNOG" id="ENOG502ZE6M">
    <property type="taxonomic scope" value="Bacteria"/>
</dbReference>
<sequence>MLENLESNYDCAHASEDLHQLKQELEDLNSQEPKDPAMQENINRLENQISFILNKCDINHQSVYD</sequence>
<dbReference type="OrthoDB" id="2626605at2"/>
<name>A0A098MC89_9BACL</name>
<protein>
    <recommendedName>
        <fullName evidence="3">DUF2524 domain-containing protein</fullName>
    </recommendedName>
</protein>
<evidence type="ECO:0000313" key="1">
    <source>
        <dbReference type="EMBL" id="KGE20169.1"/>
    </source>
</evidence>
<evidence type="ECO:0008006" key="3">
    <source>
        <dbReference type="Google" id="ProtNLM"/>
    </source>
</evidence>
<dbReference type="EMBL" id="JQCR01000002">
    <property type="protein sequence ID" value="KGE20169.1"/>
    <property type="molecule type" value="Genomic_DNA"/>
</dbReference>
<reference evidence="1 2" key="1">
    <citation type="submission" date="2014-08" db="EMBL/GenBank/DDBJ databases">
        <authorList>
            <person name="den Bakker H.C."/>
        </authorList>
    </citation>
    <scope>NUCLEOTIDE SEQUENCE [LARGE SCALE GENOMIC DNA]</scope>
    <source>
        <strain evidence="1 2">DSM 18334</strain>
    </source>
</reference>
<gene>
    <name evidence="1" type="ORF">PWYN_13140</name>
</gene>
<dbReference type="Proteomes" id="UP000029734">
    <property type="component" value="Unassembled WGS sequence"/>
</dbReference>
<comment type="caution">
    <text evidence="1">The sequence shown here is derived from an EMBL/GenBank/DDBJ whole genome shotgun (WGS) entry which is preliminary data.</text>
</comment>
<accession>A0A098MC89</accession>
<organism evidence="1 2">
    <name type="scientific">Paenibacillus wynnii</name>
    <dbReference type="NCBI Taxonomy" id="268407"/>
    <lineage>
        <taxon>Bacteria</taxon>
        <taxon>Bacillati</taxon>
        <taxon>Bacillota</taxon>
        <taxon>Bacilli</taxon>
        <taxon>Bacillales</taxon>
        <taxon>Paenibacillaceae</taxon>
        <taxon>Paenibacillus</taxon>
    </lineage>
</organism>
<dbReference type="RefSeq" id="WP_036652150.1">
    <property type="nucleotide sequence ID" value="NZ_JQCR01000002.1"/>
</dbReference>
<reference evidence="1 2" key="2">
    <citation type="submission" date="2014-10" db="EMBL/GenBank/DDBJ databases">
        <title>Comparative genomics of the Paenibacillus odorifer group.</title>
        <authorList>
            <person name="Tsai Y.-C."/>
            <person name="Martin N."/>
            <person name="Korlach J."/>
            <person name="Wiedmann M."/>
        </authorList>
    </citation>
    <scope>NUCLEOTIDE SEQUENCE [LARGE SCALE GENOMIC DNA]</scope>
    <source>
        <strain evidence="1 2">DSM 18334</strain>
    </source>
</reference>
<proteinExistence type="predicted"/>
<evidence type="ECO:0000313" key="2">
    <source>
        <dbReference type="Proteomes" id="UP000029734"/>
    </source>
</evidence>